<dbReference type="Gene3D" id="3.30.420.310">
    <property type="entry name" value="2-keto-3-deoxy-galactonokinase, C-terminal domain"/>
    <property type="match status" value="1"/>
</dbReference>
<dbReference type="Gene3D" id="3.30.420.300">
    <property type="entry name" value="2-keto-3-deoxy-galactonokinase, substrate binding domain"/>
    <property type="match status" value="1"/>
</dbReference>
<dbReference type="CDD" id="cd24012">
    <property type="entry name" value="ASKHA_NBD_KDGal-kinase"/>
    <property type="match status" value="1"/>
</dbReference>
<dbReference type="EMBL" id="JBBEUB010000003">
    <property type="protein sequence ID" value="MEJ2903059.1"/>
    <property type="molecule type" value="Genomic_DNA"/>
</dbReference>
<dbReference type="RefSeq" id="WP_337716506.1">
    <property type="nucleotide sequence ID" value="NZ_JBBEUB010000003.1"/>
</dbReference>
<accession>A0ABU8NLF8</accession>
<dbReference type="InterPro" id="IPR007729">
    <property type="entry name" value="DGOK"/>
</dbReference>
<sequence length="320" mass="35324">MDHFFSCDWGTSSFRLRLIQAKNLAVVAETKSSRGISDTYKLWQQKGGTVLSRADFYASIVKDEIRSLQQNLNMVTDGIPVLFSGMASSTIGMVDLPYKKLPFNLDGSDLKTEFMADSTGANPFVIISGAMTDCDVMRGEETKIVGSDTLLDNKDQEQLLILPGTHPKHIVIKNSQAVSFKTYMTGEFFNLLSVNSILSASVEEGGDFGDPQNQERFKEGVKASRHSNLLHASFMVRTNEVLKNIPSQQNLHYLSGLLIGTELGGLKPEIPIYLVGGAVHASFYKLACDELGLRINKEIDADLALIKGQLVIFSRFINLY</sequence>
<dbReference type="Pfam" id="PF05035">
    <property type="entry name" value="DGOK"/>
    <property type="match status" value="1"/>
</dbReference>
<organism evidence="1 2">
    <name type="scientific">Pedobacter panaciterrae</name>
    <dbReference type="NCBI Taxonomy" id="363849"/>
    <lineage>
        <taxon>Bacteria</taxon>
        <taxon>Pseudomonadati</taxon>
        <taxon>Bacteroidota</taxon>
        <taxon>Sphingobacteriia</taxon>
        <taxon>Sphingobacteriales</taxon>
        <taxon>Sphingobacteriaceae</taxon>
        <taxon>Pedobacter</taxon>
    </lineage>
</organism>
<protein>
    <submittedName>
        <fullName evidence="1">2-dehydro-3-deoxygalactonokinase</fullName>
    </submittedName>
</protein>
<comment type="caution">
    <text evidence="1">The sequence shown here is derived from an EMBL/GenBank/DDBJ whole genome shotgun (WGS) entry which is preliminary data.</text>
</comment>
<gene>
    <name evidence="1" type="ORF">WAE58_11515</name>
</gene>
<keyword evidence="2" id="KW-1185">Reference proteome</keyword>
<dbReference type="InterPro" id="IPR042257">
    <property type="entry name" value="DGOK_C"/>
</dbReference>
<name>A0ABU8NLF8_9SPHI</name>
<dbReference type="Proteomes" id="UP001378956">
    <property type="component" value="Unassembled WGS sequence"/>
</dbReference>
<evidence type="ECO:0000313" key="2">
    <source>
        <dbReference type="Proteomes" id="UP001378956"/>
    </source>
</evidence>
<reference evidence="1 2" key="1">
    <citation type="submission" date="2024-03" db="EMBL/GenBank/DDBJ databases">
        <title>Sequence of Lycoming College Course Isolates.</title>
        <authorList>
            <person name="Plotts O."/>
            <person name="Newman J."/>
        </authorList>
    </citation>
    <scope>NUCLEOTIDE SEQUENCE [LARGE SCALE GENOMIC DNA]</scope>
    <source>
        <strain evidence="1 2">CJB-3</strain>
    </source>
</reference>
<dbReference type="InterPro" id="IPR042258">
    <property type="entry name" value="DGOK_N"/>
</dbReference>
<evidence type="ECO:0000313" key="1">
    <source>
        <dbReference type="EMBL" id="MEJ2903059.1"/>
    </source>
</evidence>
<proteinExistence type="predicted"/>